<dbReference type="EMBL" id="CAXAMN010016391">
    <property type="protein sequence ID" value="CAK9048045.1"/>
    <property type="molecule type" value="Genomic_DNA"/>
</dbReference>
<dbReference type="Pfam" id="PF13499">
    <property type="entry name" value="EF-hand_7"/>
    <property type="match status" value="1"/>
</dbReference>
<evidence type="ECO:0000313" key="13">
    <source>
        <dbReference type="EMBL" id="CAK9048045.1"/>
    </source>
</evidence>
<feature type="transmembrane region" description="Helical" evidence="10">
    <location>
        <begin position="432"/>
        <end position="453"/>
    </location>
</feature>
<protein>
    <recommendedName>
        <fullName evidence="15">Calmodulin</fullName>
    </recommendedName>
</protein>
<feature type="region of interest" description="Disordered" evidence="9">
    <location>
        <begin position="662"/>
        <end position="684"/>
    </location>
</feature>
<evidence type="ECO:0000256" key="8">
    <source>
        <dbReference type="ARBA" id="ARBA00023136"/>
    </source>
</evidence>
<dbReference type="Gene3D" id="1.20.1250.20">
    <property type="entry name" value="MFS general substrate transporter like domains"/>
    <property type="match status" value="1"/>
</dbReference>
<feature type="transmembrane region" description="Helical" evidence="10">
    <location>
        <begin position="831"/>
        <end position="853"/>
    </location>
</feature>
<feature type="transmembrane region" description="Helical" evidence="10">
    <location>
        <begin position="600"/>
        <end position="624"/>
    </location>
</feature>
<dbReference type="InterPro" id="IPR020846">
    <property type="entry name" value="MFS_dom"/>
</dbReference>
<evidence type="ECO:0008006" key="15">
    <source>
        <dbReference type="Google" id="ProtNLM"/>
    </source>
</evidence>
<keyword evidence="8 10" id="KW-0472">Membrane</keyword>
<feature type="transmembrane region" description="Helical" evidence="10">
    <location>
        <begin position="198"/>
        <end position="216"/>
    </location>
</feature>
<dbReference type="SMART" id="SM00054">
    <property type="entry name" value="EFh"/>
    <property type="match status" value="2"/>
</dbReference>
<keyword evidence="6" id="KW-0769">Symport</keyword>
<dbReference type="Gene3D" id="1.10.238.10">
    <property type="entry name" value="EF-hand"/>
    <property type="match status" value="1"/>
</dbReference>
<dbReference type="InterPro" id="IPR005828">
    <property type="entry name" value="MFS_sugar_transport-like"/>
</dbReference>
<dbReference type="InterPro" id="IPR018247">
    <property type="entry name" value="EF_Hand_1_Ca_BS"/>
</dbReference>
<dbReference type="InterPro" id="IPR036259">
    <property type="entry name" value="MFS_trans_sf"/>
</dbReference>
<feature type="transmembrane region" description="Helical" evidence="10">
    <location>
        <begin position="163"/>
        <end position="186"/>
    </location>
</feature>
<evidence type="ECO:0000256" key="5">
    <source>
        <dbReference type="ARBA" id="ARBA00022837"/>
    </source>
</evidence>
<dbReference type="InterPro" id="IPR011992">
    <property type="entry name" value="EF-hand-dom_pair"/>
</dbReference>
<evidence type="ECO:0000259" key="12">
    <source>
        <dbReference type="PROSITE" id="PS50850"/>
    </source>
</evidence>
<feature type="transmembrane region" description="Helical" evidence="10">
    <location>
        <begin position="134"/>
        <end position="151"/>
    </location>
</feature>
<dbReference type="PANTHER" id="PTHR43528:SF1">
    <property type="entry name" value="ALPHA-KETOGLUTARATE PERMEASE"/>
    <property type="match status" value="1"/>
</dbReference>
<feature type="transmembrane region" description="Helical" evidence="10">
    <location>
        <begin position="566"/>
        <end position="588"/>
    </location>
</feature>
<feature type="transmembrane region" description="Helical" evidence="10">
    <location>
        <begin position="300"/>
        <end position="330"/>
    </location>
</feature>
<feature type="transmembrane region" description="Helical" evidence="10">
    <location>
        <begin position="20"/>
        <end position="39"/>
    </location>
</feature>
<feature type="transmembrane region" description="Helical" evidence="10">
    <location>
        <begin position="368"/>
        <end position="389"/>
    </location>
</feature>
<feature type="domain" description="EF-hand" evidence="11">
    <location>
        <begin position="746"/>
        <end position="781"/>
    </location>
</feature>
<keyword evidence="2" id="KW-0813">Transport</keyword>
<sequence length="1039" mass="112723">MFLHYLCFPSVESVIYRETSWLWRSSHLFLASFCSSSLIQKYNAKFQHRPIFIFIIILILILIPSHSLSLCSPAPPEIRLRRTPLRPSFGYEGHFFQGSAVSAWLGFACTFLARPFGGLALGVIGDLFGRKASTFLSIFGMMVGTVGQGLLPTYQNGPVWGSLGLTLLVFLRLLQGICTGGEIAAVSTYITEVGPKDSLARSMMLIGITCNVGFLLRSQRPMAWNSWVRSYGWRLPFLAALVPGIVATCGRHCMPESRSFLDAADALVDAPQGGCGTGAPESSSRSREARKKMKDLVTRYWATLLLGMGGVASVAVLQYGCFVWCSVLLQKKGTDATILLASGVAARVGSIVLAPIMAWLADLQGIGWNLFWGSFVMFLLGLPCFLAMLTHFDNFAVVLASYGLGYGFLLSALGMTYFLYVVELFPVHVRNAGVGLSYNIGMCCFGGFAPMIFEASFEHYTWAPGWLISLAGLITSSTVIIGLMLQRNQKIQLAYIRPQPYFSPCGCAKVAVVREKAAQDFVEERTSATVPYCTEVTIARACIILEAIFSSFMAAMVILARRFSPLLLLAAVGCGVIGVLFAFGAAGLGVMTSTTGLGGYGFLLLGGSLVTGGLGVAAVFYAAAKAMPPPPDGLEEVRKTRMSNLQESTQREKDLAAMLEENVQRRRRESEAESGTGQPAGPRTVRRVPVMLQKVIFWTQENEENEEAELPMELLQAAYQEIDEDGSGSVTLVELVDALKLCGLNASEAAATTVMQEIDKNMNGTIDIHEFVMFFRTLEEMTRFQRKTQQRAQFLSYVLNFCFLLHIILVGVLLMIFIRMDEATGGDTYPILRNCLMVFSIVLVVLFLLVIGIPAARMTLGVQVAAWQHHYNTSLQPSAKFKNKQRSVESSGAGGVRSAAWAEGAGTAQPQVNAAKYGASYRVSKMTYDAAGEQAALQQQAEAVPAARPSVGAPGHLSHRSHRSEHSQVPSGAGSAVPTTRPQGAILSKTGEFVRYDPAAYRNAAMNSMGARMPMSFTPMQVQNMGTSADEPGQVPGVM</sequence>
<evidence type="ECO:0000256" key="2">
    <source>
        <dbReference type="ARBA" id="ARBA00022448"/>
    </source>
</evidence>
<dbReference type="InterPro" id="IPR002048">
    <property type="entry name" value="EF_hand_dom"/>
</dbReference>
<dbReference type="SUPFAM" id="SSF47473">
    <property type="entry name" value="EF-hand"/>
    <property type="match status" value="1"/>
</dbReference>
<dbReference type="Pfam" id="PF00083">
    <property type="entry name" value="Sugar_tr"/>
    <property type="match status" value="1"/>
</dbReference>
<dbReference type="PANTHER" id="PTHR43528">
    <property type="entry name" value="ALPHA-KETOGLUTARATE PERMEASE"/>
    <property type="match status" value="1"/>
</dbReference>
<dbReference type="PROSITE" id="PS00018">
    <property type="entry name" value="EF_HAND_1"/>
    <property type="match status" value="2"/>
</dbReference>
<dbReference type="PROSITE" id="PS50222">
    <property type="entry name" value="EF_HAND_2"/>
    <property type="match status" value="2"/>
</dbReference>
<accession>A0ABP0M982</accession>
<dbReference type="PROSITE" id="PS50850">
    <property type="entry name" value="MFS"/>
    <property type="match status" value="1"/>
</dbReference>
<evidence type="ECO:0000256" key="3">
    <source>
        <dbReference type="ARBA" id="ARBA00022475"/>
    </source>
</evidence>
<name>A0ABP0M982_9DINO</name>
<feature type="transmembrane region" description="Helical" evidence="10">
    <location>
        <begin position="231"/>
        <end position="250"/>
    </location>
</feature>
<dbReference type="InterPro" id="IPR051084">
    <property type="entry name" value="H+-coupled_symporters"/>
</dbReference>
<gene>
    <name evidence="13" type="ORF">CCMP2556_LOCUS24786</name>
</gene>
<keyword evidence="3" id="KW-1003">Cell membrane</keyword>
<dbReference type="Proteomes" id="UP001642484">
    <property type="component" value="Unassembled WGS sequence"/>
</dbReference>
<feature type="non-terminal residue" evidence="13">
    <location>
        <position position="1039"/>
    </location>
</feature>
<feature type="transmembrane region" description="Helical" evidence="10">
    <location>
        <begin position="395"/>
        <end position="420"/>
    </location>
</feature>
<feature type="transmembrane region" description="Helical" evidence="10">
    <location>
        <begin position="51"/>
        <end position="75"/>
    </location>
</feature>
<dbReference type="SUPFAM" id="SSF103473">
    <property type="entry name" value="MFS general substrate transporter"/>
    <property type="match status" value="1"/>
</dbReference>
<comment type="caution">
    <text evidence="13">The sequence shown here is derived from an EMBL/GenBank/DDBJ whole genome shotgun (WGS) entry which is preliminary data.</text>
</comment>
<proteinExistence type="predicted"/>
<feature type="domain" description="EF-hand" evidence="11">
    <location>
        <begin position="710"/>
        <end position="745"/>
    </location>
</feature>
<evidence type="ECO:0000256" key="10">
    <source>
        <dbReference type="SAM" id="Phobius"/>
    </source>
</evidence>
<feature type="domain" description="Major facilitator superfamily (MFS) profile" evidence="12">
    <location>
        <begin position="53"/>
        <end position="490"/>
    </location>
</feature>
<reference evidence="13 14" key="1">
    <citation type="submission" date="2024-02" db="EMBL/GenBank/DDBJ databases">
        <authorList>
            <person name="Chen Y."/>
            <person name="Shah S."/>
            <person name="Dougan E. K."/>
            <person name="Thang M."/>
            <person name="Chan C."/>
        </authorList>
    </citation>
    <scope>NUCLEOTIDE SEQUENCE [LARGE SCALE GENOMIC DNA]</scope>
</reference>
<evidence type="ECO:0000259" key="11">
    <source>
        <dbReference type="PROSITE" id="PS50222"/>
    </source>
</evidence>
<feature type="transmembrane region" description="Helical" evidence="10">
    <location>
        <begin position="465"/>
        <end position="485"/>
    </location>
</feature>
<keyword evidence="14" id="KW-1185">Reference proteome</keyword>
<evidence type="ECO:0000256" key="1">
    <source>
        <dbReference type="ARBA" id="ARBA00004651"/>
    </source>
</evidence>
<keyword evidence="4 10" id="KW-0812">Transmembrane</keyword>
<dbReference type="CDD" id="cd00051">
    <property type="entry name" value="EFh"/>
    <property type="match status" value="1"/>
</dbReference>
<organism evidence="13 14">
    <name type="scientific">Durusdinium trenchii</name>
    <dbReference type="NCBI Taxonomy" id="1381693"/>
    <lineage>
        <taxon>Eukaryota</taxon>
        <taxon>Sar</taxon>
        <taxon>Alveolata</taxon>
        <taxon>Dinophyceae</taxon>
        <taxon>Suessiales</taxon>
        <taxon>Symbiodiniaceae</taxon>
        <taxon>Durusdinium</taxon>
    </lineage>
</organism>
<feature type="region of interest" description="Disordered" evidence="9">
    <location>
        <begin position="939"/>
        <end position="988"/>
    </location>
</feature>
<comment type="subcellular location">
    <subcellularLocation>
        <location evidence="1">Cell membrane</location>
        <topology evidence="1">Multi-pass membrane protein</topology>
    </subcellularLocation>
</comment>
<evidence type="ECO:0000256" key="6">
    <source>
        <dbReference type="ARBA" id="ARBA00022847"/>
    </source>
</evidence>
<evidence type="ECO:0000256" key="7">
    <source>
        <dbReference type="ARBA" id="ARBA00022989"/>
    </source>
</evidence>
<evidence type="ECO:0000256" key="4">
    <source>
        <dbReference type="ARBA" id="ARBA00022692"/>
    </source>
</evidence>
<keyword evidence="5" id="KW-0106">Calcium</keyword>
<feature type="transmembrane region" description="Helical" evidence="10">
    <location>
        <begin position="336"/>
        <end position="361"/>
    </location>
</feature>
<evidence type="ECO:0000313" key="14">
    <source>
        <dbReference type="Proteomes" id="UP001642484"/>
    </source>
</evidence>
<keyword evidence="7 10" id="KW-1133">Transmembrane helix</keyword>
<feature type="compositionally biased region" description="Basic and acidic residues" evidence="9">
    <location>
        <begin position="662"/>
        <end position="671"/>
    </location>
</feature>
<feature type="transmembrane region" description="Helical" evidence="10">
    <location>
        <begin position="794"/>
        <end position="819"/>
    </location>
</feature>
<evidence type="ECO:0000256" key="9">
    <source>
        <dbReference type="SAM" id="MobiDB-lite"/>
    </source>
</evidence>